<evidence type="ECO:0000256" key="13">
    <source>
        <dbReference type="SAM" id="Phobius"/>
    </source>
</evidence>
<keyword evidence="11" id="KW-0411">Iron-sulfur</keyword>
<evidence type="ECO:0000256" key="5">
    <source>
        <dbReference type="ARBA" id="ARBA00022714"/>
    </source>
</evidence>
<dbReference type="PANTHER" id="PTHR47354:SF8">
    <property type="entry name" value="1,2-PHENYLACETYL-COA EPOXIDASE, SUBUNIT E"/>
    <property type="match status" value="1"/>
</dbReference>
<keyword evidence="3" id="KW-0285">Flavoprotein</keyword>
<keyword evidence="8 13" id="KW-1133">Transmembrane helix</keyword>
<evidence type="ECO:0000256" key="8">
    <source>
        <dbReference type="ARBA" id="ARBA00022989"/>
    </source>
</evidence>
<keyword evidence="12 13" id="KW-0472">Membrane</keyword>
<dbReference type="Pfam" id="PF08022">
    <property type="entry name" value="FAD_binding_8"/>
    <property type="match status" value="1"/>
</dbReference>
<evidence type="ECO:0000313" key="15">
    <source>
        <dbReference type="EMBL" id="MDN4473545.1"/>
    </source>
</evidence>
<gene>
    <name evidence="15" type="ORF">QQX04_11130</name>
</gene>
<organism evidence="15 16">
    <name type="scientific">Demequina zhanjiangensis</name>
    <dbReference type="NCBI Taxonomy" id="3051659"/>
    <lineage>
        <taxon>Bacteria</taxon>
        <taxon>Bacillati</taxon>
        <taxon>Actinomycetota</taxon>
        <taxon>Actinomycetes</taxon>
        <taxon>Micrococcales</taxon>
        <taxon>Demequinaceae</taxon>
        <taxon>Demequina</taxon>
    </lineage>
</organism>
<evidence type="ECO:0000256" key="4">
    <source>
        <dbReference type="ARBA" id="ARBA00022692"/>
    </source>
</evidence>
<dbReference type="InterPro" id="IPR017927">
    <property type="entry name" value="FAD-bd_FR_type"/>
</dbReference>
<evidence type="ECO:0000256" key="3">
    <source>
        <dbReference type="ARBA" id="ARBA00022630"/>
    </source>
</evidence>
<sequence length="457" mass="49861">MSATTARPTTAHHRVRASARRGWWADGLEAAIWFAAAIGVALMLHAGGLLVTAPIDYLYTAGRAFGIVATVLMLAQVLLVSRAPWVEGALGHDRAASLHSRAGKWAIILMLTHAAVIVSMTGYYDGRSPFAESLALFSQAWYLAAAQIALVLFLVVLALSLAIVRNRWRYERWHTVHLIVYLAVAAAVPHQFLEGSTFRGGDPATWYWLALYVVAFGSLLGYRVLRPLVRLRRHDPRVAAVRTLPDGSTDILVSGRGLEALRAQPGQFLLWRFMDSRRWREAHPFSLSAAPRDDALRLTVKPSGDFSGELSELKVGTRVMLEGPLGVFTDRSRCRRGTVLVAAGIGVTPVRSMLEAMPADEPCTVIVRIRSGEEAPLLDEVRDLAAGIGAELHVLEGPRGASWAPAGTDVSLSALVRDLHDRDVFVCGPVPWADQVERDARAAGVAAEAIHRERFGW</sequence>
<dbReference type="InterPro" id="IPR050415">
    <property type="entry name" value="MRET"/>
</dbReference>
<dbReference type="SUPFAM" id="SSF52343">
    <property type="entry name" value="Ferredoxin reductase-like, C-terminal NADP-linked domain"/>
    <property type="match status" value="1"/>
</dbReference>
<keyword evidence="7" id="KW-0274">FAD</keyword>
<evidence type="ECO:0000256" key="11">
    <source>
        <dbReference type="ARBA" id="ARBA00023014"/>
    </source>
</evidence>
<proteinExistence type="predicted"/>
<feature type="transmembrane region" description="Helical" evidence="13">
    <location>
        <begin position="176"/>
        <end position="193"/>
    </location>
</feature>
<evidence type="ECO:0000256" key="12">
    <source>
        <dbReference type="ARBA" id="ARBA00023136"/>
    </source>
</evidence>
<dbReference type="CDD" id="cd06198">
    <property type="entry name" value="FNR_like_3"/>
    <property type="match status" value="1"/>
</dbReference>
<evidence type="ECO:0000256" key="9">
    <source>
        <dbReference type="ARBA" id="ARBA00023002"/>
    </source>
</evidence>
<dbReference type="RefSeq" id="WP_301129177.1">
    <property type="nucleotide sequence ID" value="NZ_JAUHPV010000006.1"/>
</dbReference>
<feature type="domain" description="FAD-binding FR-type" evidence="14">
    <location>
        <begin position="231"/>
        <end position="331"/>
    </location>
</feature>
<dbReference type="Proteomes" id="UP001172738">
    <property type="component" value="Unassembled WGS sequence"/>
</dbReference>
<comment type="cofactor">
    <cofactor evidence="1">
        <name>FAD</name>
        <dbReference type="ChEBI" id="CHEBI:57692"/>
    </cofactor>
</comment>
<keyword evidence="9" id="KW-0560">Oxidoreductase</keyword>
<feature type="transmembrane region" description="Helical" evidence="13">
    <location>
        <begin position="57"/>
        <end position="81"/>
    </location>
</feature>
<keyword evidence="6" id="KW-0479">Metal-binding</keyword>
<feature type="transmembrane region" description="Helical" evidence="13">
    <location>
        <begin position="102"/>
        <end position="120"/>
    </location>
</feature>
<evidence type="ECO:0000256" key="6">
    <source>
        <dbReference type="ARBA" id="ARBA00022723"/>
    </source>
</evidence>
<feature type="transmembrane region" description="Helical" evidence="13">
    <location>
        <begin position="140"/>
        <end position="164"/>
    </location>
</feature>
<protein>
    <submittedName>
        <fullName evidence="15">Ferric reductase-like transmembrane domain-containing protein</fullName>
    </submittedName>
</protein>
<dbReference type="Gene3D" id="3.40.50.80">
    <property type="entry name" value="Nucleotide-binding domain of ferredoxin-NADP reductase (FNR) module"/>
    <property type="match status" value="1"/>
</dbReference>
<feature type="transmembrane region" description="Helical" evidence="13">
    <location>
        <begin position="205"/>
        <end position="225"/>
    </location>
</feature>
<dbReference type="Gene3D" id="2.40.30.10">
    <property type="entry name" value="Translation factors"/>
    <property type="match status" value="1"/>
</dbReference>
<comment type="caution">
    <text evidence="15">The sequence shown here is derived from an EMBL/GenBank/DDBJ whole genome shotgun (WGS) entry which is preliminary data.</text>
</comment>
<comment type="subcellular location">
    <subcellularLocation>
        <location evidence="2">Membrane</location>
        <topology evidence="2">Multi-pass membrane protein</topology>
    </subcellularLocation>
</comment>
<dbReference type="InterPro" id="IPR013112">
    <property type="entry name" value="FAD-bd_8"/>
</dbReference>
<dbReference type="Pfam" id="PF01794">
    <property type="entry name" value="Ferric_reduct"/>
    <property type="match status" value="1"/>
</dbReference>
<dbReference type="SUPFAM" id="SSF63380">
    <property type="entry name" value="Riboflavin synthase domain-like"/>
    <property type="match status" value="1"/>
</dbReference>
<evidence type="ECO:0000256" key="7">
    <source>
        <dbReference type="ARBA" id="ARBA00022827"/>
    </source>
</evidence>
<keyword evidence="5" id="KW-0001">2Fe-2S</keyword>
<dbReference type="PRINTS" id="PR00410">
    <property type="entry name" value="PHEHYDRXLASE"/>
</dbReference>
<dbReference type="InterPro" id="IPR039261">
    <property type="entry name" value="FNR_nucleotide-bd"/>
</dbReference>
<evidence type="ECO:0000259" key="14">
    <source>
        <dbReference type="PROSITE" id="PS51384"/>
    </source>
</evidence>
<dbReference type="InterPro" id="IPR017938">
    <property type="entry name" value="Riboflavin_synthase-like_b-brl"/>
</dbReference>
<keyword evidence="4 13" id="KW-0812">Transmembrane</keyword>
<evidence type="ECO:0000256" key="10">
    <source>
        <dbReference type="ARBA" id="ARBA00023004"/>
    </source>
</evidence>
<keyword evidence="16" id="KW-1185">Reference proteome</keyword>
<evidence type="ECO:0000256" key="2">
    <source>
        <dbReference type="ARBA" id="ARBA00004141"/>
    </source>
</evidence>
<dbReference type="EMBL" id="JAUHPV010000006">
    <property type="protein sequence ID" value="MDN4473545.1"/>
    <property type="molecule type" value="Genomic_DNA"/>
</dbReference>
<reference evidence="15" key="1">
    <citation type="submission" date="2023-06" db="EMBL/GenBank/DDBJ databases">
        <title>SYSU T00b26.</title>
        <authorList>
            <person name="Gao L."/>
            <person name="Fang B.-Z."/>
            <person name="Li W.-J."/>
        </authorList>
    </citation>
    <scope>NUCLEOTIDE SEQUENCE</scope>
    <source>
        <strain evidence="15">SYSU T00b26</strain>
    </source>
</reference>
<feature type="transmembrane region" description="Helical" evidence="13">
    <location>
        <begin position="30"/>
        <end position="51"/>
    </location>
</feature>
<keyword evidence="10" id="KW-0408">Iron</keyword>
<evidence type="ECO:0000256" key="1">
    <source>
        <dbReference type="ARBA" id="ARBA00001974"/>
    </source>
</evidence>
<dbReference type="PROSITE" id="PS51384">
    <property type="entry name" value="FAD_FR"/>
    <property type="match status" value="1"/>
</dbReference>
<name>A0ABT8G321_9MICO</name>
<dbReference type="PANTHER" id="PTHR47354">
    <property type="entry name" value="NADH OXIDOREDUCTASE HCR"/>
    <property type="match status" value="1"/>
</dbReference>
<evidence type="ECO:0000313" key="16">
    <source>
        <dbReference type="Proteomes" id="UP001172738"/>
    </source>
</evidence>
<accession>A0ABT8G321</accession>
<dbReference type="InterPro" id="IPR013130">
    <property type="entry name" value="Fe3_Rdtase_TM_dom"/>
</dbReference>